<keyword evidence="2" id="KW-1185">Reference proteome</keyword>
<evidence type="ECO:0000313" key="1">
    <source>
        <dbReference type="EMBL" id="KAI8535781.1"/>
    </source>
</evidence>
<comment type="caution">
    <text evidence="1">The sequence shown here is derived from an EMBL/GenBank/DDBJ whole genome shotgun (WGS) entry which is preliminary data.</text>
</comment>
<protein>
    <submittedName>
        <fullName evidence="1">Uncharacterized protein</fullName>
    </submittedName>
</protein>
<sequence length="186" mass="21160">MNHITNSVAGAHQLKITIESMTTQMMRKSDYVVMVLAEIRDFKRVQHHTPNPVEDDPWFPVMFPILCAFYGFFRALPPMEDFMYGEEETGDEKRANEVPKEREASGNMDSRTPAAPFTFVDLFVYKAILAPESYIPIPQLGIRDPATGEHRCEVILVSPLAETMEVETLCLSLSDAIEEARQRGEY</sequence>
<accession>A0ACC0M441</accession>
<dbReference type="EMBL" id="CM046397">
    <property type="protein sequence ID" value="KAI8535781.1"/>
    <property type="molecule type" value="Genomic_DNA"/>
</dbReference>
<name>A0ACC0M441_RHOML</name>
<organism evidence="1 2">
    <name type="scientific">Rhododendron molle</name>
    <name type="common">Chinese azalea</name>
    <name type="synonym">Azalea mollis</name>
    <dbReference type="NCBI Taxonomy" id="49168"/>
    <lineage>
        <taxon>Eukaryota</taxon>
        <taxon>Viridiplantae</taxon>
        <taxon>Streptophyta</taxon>
        <taxon>Embryophyta</taxon>
        <taxon>Tracheophyta</taxon>
        <taxon>Spermatophyta</taxon>
        <taxon>Magnoliopsida</taxon>
        <taxon>eudicotyledons</taxon>
        <taxon>Gunneridae</taxon>
        <taxon>Pentapetalae</taxon>
        <taxon>asterids</taxon>
        <taxon>Ericales</taxon>
        <taxon>Ericaceae</taxon>
        <taxon>Ericoideae</taxon>
        <taxon>Rhodoreae</taxon>
        <taxon>Rhododendron</taxon>
    </lineage>
</organism>
<reference evidence="1" key="1">
    <citation type="submission" date="2022-02" db="EMBL/GenBank/DDBJ databases">
        <title>Plant Genome Project.</title>
        <authorList>
            <person name="Zhang R.-G."/>
        </authorList>
    </citation>
    <scope>NUCLEOTIDE SEQUENCE</scope>
    <source>
        <strain evidence="1">AT1</strain>
    </source>
</reference>
<dbReference type="Proteomes" id="UP001062846">
    <property type="component" value="Chromosome 10"/>
</dbReference>
<evidence type="ECO:0000313" key="2">
    <source>
        <dbReference type="Proteomes" id="UP001062846"/>
    </source>
</evidence>
<proteinExistence type="predicted"/>
<gene>
    <name evidence="1" type="ORF">RHMOL_Rhmol10G0200600</name>
</gene>